<evidence type="ECO:0000256" key="5">
    <source>
        <dbReference type="ARBA" id="ARBA00022679"/>
    </source>
</evidence>
<keyword evidence="5" id="KW-0808">Transferase</keyword>
<evidence type="ECO:0000256" key="1">
    <source>
        <dbReference type="ARBA" id="ARBA00004917"/>
    </source>
</evidence>
<dbReference type="GO" id="GO:0000906">
    <property type="term" value="F:6,7-dimethyl-8-ribityllumazine synthase activity"/>
    <property type="evidence" value="ECO:0007669"/>
    <property type="project" value="UniProtKB-EC"/>
</dbReference>
<proteinExistence type="inferred from homology"/>
<protein>
    <recommendedName>
        <fullName evidence="3">6,7-dimethyl-8-ribityllumazine synthase</fullName>
        <ecNumber evidence="3">2.5.1.78</ecNumber>
    </recommendedName>
</protein>
<evidence type="ECO:0000256" key="4">
    <source>
        <dbReference type="ARBA" id="ARBA00022619"/>
    </source>
</evidence>
<dbReference type="GO" id="GO:0009231">
    <property type="term" value="P:riboflavin biosynthetic process"/>
    <property type="evidence" value="ECO:0007669"/>
    <property type="project" value="UniProtKB-UniPathway"/>
</dbReference>
<comment type="similarity">
    <text evidence="2">Belongs to the DMRL synthase family.</text>
</comment>
<dbReference type="EMBL" id="BAVB01000265">
    <property type="protein sequence ID" value="GAE50646.1"/>
    <property type="molecule type" value="Genomic_DNA"/>
</dbReference>
<keyword evidence="4" id="KW-0686">Riboflavin biosynthesis</keyword>
<evidence type="ECO:0000256" key="6">
    <source>
        <dbReference type="ARBA" id="ARBA00048785"/>
    </source>
</evidence>
<dbReference type="AlphaFoldDB" id="W4S277"/>
<dbReference type="SUPFAM" id="SSF52121">
    <property type="entry name" value="Lumazine synthase"/>
    <property type="match status" value="1"/>
</dbReference>
<dbReference type="InterPro" id="IPR036467">
    <property type="entry name" value="LS/RS_sf"/>
</dbReference>
<dbReference type="PANTHER" id="PTHR21058:SF0">
    <property type="entry name" value="6,7-DIMETHYL-8-RIBITYLLUMAZINE SYNTHASE"/>
    <property type="match status" value="1"/>
</dbReference>
<evidence type="ECO:0000313" key="7">
    <source>
        <dbReference type="EMBL" id="GAE50646.1"/>
    </source>
</evidence>
<dbReference type="Gene3D" id="3.40.50.960">
    <property type="entry name" value="Lumazine/riboflavin synthase"/>
    <property type="match status" value="1"/>
</dbReference>
<organism evidence="7 8">
    <name type="scientific">Xanthomonas arboricola pv. pruni str. MAFF 311562</name>
    <dbReference type="NCBI Taxonomy" id="1414836"/>
    <lineage>
        <taxon>Bacteria</taxon>
        <taxon>Pseudomonadati</taxon>
        <taxon>Pseudomonadota</taxon>
        <taxon>Gammaproteobacteria</taxon>
        <taxon>Lysobacterales</taxon>
        <taxon>Lysobacteraceae</taxon>
        <taxon>Xanthomonas</taxon>
    </lineage>
</organism>
<comment type="caution">
    <text evidence="7">The sequence shown here is derived from an EMBL/GenBank/DDBJ whole genome shotgun (WGS) entry which is preliminary data.</text>
</comment>
<name>W4S277_9XANT</name>
<comment type="pathway">
    <text evidence="1">Cofactor biosynthesis; riboflavin biosynthesis; riboflavin from 2-hydroxy-3-oxobutyl phosphate and 5-amino-6-(D-ribitylamino)uracil: step 1/2.</text>
</comment>
<dbReference type="InterPro" id="IPR002180">
    <property type="entry name" value="LS/RS"/>
</dbReference>
<sequence>MSVQLQTGVPVLNGVLAVERVEDAEARAGGSHGNKGEECALAALELVNLMELLP</sequence>
<gene>
    <name evidence="7" type="primary">ribH_1</name>
    <name evidence="7" type="ORF">XPU_2178</name>
</gene>
<dbReference type="GO" id="GO:0005829">
    <property type="term" value="C:cytosol"/>
    <property type="evidence" value="ECO:0007669"/>
    <property type="project" value="TreeGrafter"/>
</dbReference>
<dbReference type="InterPro" id="IPR034964">
    <property type="entry name" value="LS"/>
</dbReference>
<dbReference type="Proteomes" id="UP000019143">
    <property type="component" value="Unassembled WGS sequence"/>
</dbReference>
<evidence type="ECO:0000313" key="8">
    <source>
        <dbReference type="Proteomes" id="UP000019143"/>
    </source>
</evidence>
<comment type="catalytic activity">
    <reaction evidence="6">
        <text>(2S)-2-hydroxy-3-oxobutyl phosphate + 5-amino-6-(D-ribitylamino)uracil = 6,7-dimethyl-8-(1-D-ribityl)lumazine + phosphate + 2 H2O + H(+)</text>
        <dbReference type="Rhea" id="RHEA:26152"/>
        <dbReference type="ChEBI" id="CHEBI:15377"/>
        <dbReference type="ChEBI" id="CHEBI:15378"/>
        <dbReference type="ChEBI" id="CHEBI:15934"/>
        <dbReference type="ChEBI" id="CHEBI:43474"/>
        <dbReference type="ChEBI" id="CHEBI:58201"/>
        <dbReference type="ChEBI" id="CHEBI:58830"/>
        <dbReference type="EC" id="2.5.1.78"/>
    </reaction>
</comment>
<evidence type="ECO:0000256" key="3">
    <source>
        <dbReference type="ARBA" id="ARBA00012664"/>
    </source>
</evidence>
<dbReference type="GO" id="GO:0009349">
    <property type="term" value="C:riboflavin synthase complex"/>
    <property type="evidence" value="ECO:0007669"/>
    <property type="project" value="InterPro"/>
</dbReference>
<evidence type="ECO:0000256" key="2">
    <source>
        <dbReference type="ARBA" id="ARBA00007424"/>
    </source>
</evidence>
<dbReference type="UniPathway" id="UPA00275"/>
<reference evidence="7 8" key="1">
    <citation type="submission" date="2014-01" db="EMBL/GenBank/DDBJ databases">
        <title>Genome sequence and analysis of Xanthomonas arboricola pv. pruni.</title>
        <authorList>
            <person name="Fujikawa T."/>
            <person name="Nakazono-Nagaoka E."/>
        </authorList>
    </citation>
    <scope>NUCLEOTIDE SEQUENCE [LARGE SCALE GENOMIC DNA]</scope>
    <source>
        <strain evidence="8">MAFF 311562</strain>
    </source>
</reference>
<dbReference type="EC" id="2.5.1.78" evidence="3"/>
<dbReference type="PANTHER" id="PTHR21058">
    <property type="entry name" value="6,7-DIMETHYL-8-RIBITYLLUMAZINE SYNTHASE DMRL SYNTHASE LUMAZINE SYNTHASE"/>
    <property type="match status" value="1"/>
</dbReference>
<accession>W4S277</accession>
<dbReference type="Pfam" id="PF00885">
    <property type="entry name" value="DMRL_synthase"/>
    <property type="match status" value="1"/>
</dbReference>